<comment type="caution">
    <text evidence="1">The sequence shown here is derived from an EMBL/GenBank/DDBJ whole genome shotgun (WGS) entry which is preliminary data.</text>
</comment>
<organism evidence="1">
    <name type="scientific">bioreactor metagenome</name>
    <dbReference type="NCBI Taxonomy" id="1076179"/>
    <lineage>
        <taxon>unclassified sequences</taxon>
        <taxon>metagenomes</taxon>
        <taxon>ecological metagenomes</taxon>
    </lineage>
</organism>
<gene>
    <name evidence="1" type="ORF">SDC9_46974</name>
</gene>
<proteinExistence type="predicted"/>
<protein>
    <recommendedName>
        <fullName evidence="2">Integrase SAM-like N-terminal domain-containing protein</fullName>
    </recommendedName>
</protein>
<evidence type="ECO:0000313" key="1">
    <source>
        <dbReference type="EMBL" id="MPM00744.1"/>
    </source>
</evidence>
<dbReference type="EMBL" id="VSSQ01000749">
    <property type="protein sequence ID" value="MPM00744.1"/>
    <property type="molecule type" value="Genomic_DNA"/>
</dbReference>
<dbReference type="AlphaFoldDB" id="A0A644WEJ9"/>
<reference evidence="1" key="1">
    <citation type="submission" date="2019-08" db="EMBL/GenBank/DDBJ databases">
        <authorList>
            <person name="Kucharzyk K."/>
            <person name="Murdoch R.W."/>
            <person name="Higgins S."/>
            <person name="Loffler F."/>
        </authorList>
    </citation>
    <scope>NUCLEOTIDE SEQUENCE</scope>
</reference>
<name>A0A644WEJ9_9ZZZZ</name>
<accession>A0A644WEJ9</accession>
<evidence type="ECO:0008006" key="2">
    <source>
        <dbReference type="Google" id="ProtNLM"/>
    </source>
</evidence>
<sequence length="149" mass="17837">MKWPVPTKGYGKRTVTYETIKYLKGEEEMHKDFFDVLDEVYTTGGIGNALMLDFYEHRVEGGSESQFARLAVYMEWEYGIKNTKHIKTEHIYELLELFRRRGFKEATLKSYISAFRKVCKRNQHLFLEDFEIPTNEGFTQWVDKKTKQW</sequence>